<protein>
    <submittedName>
        <fullName evidence="3">MCE family protein</fullName>
    </submittedName>
</protein>
<reference evidence="3 4" key="1">
    <citation type="submission" date="2020-04" db="EMBL/GenBank/DDBJ databases">
        <authorList>
            <person name="Yin C."/>
        </authorList>
    </citation>
    <scope>NUCLEOTIDE SEQUENCE [LARGE SCALE GENOMIC DNA]</scope>
    <source>
        <strain evidence="3 4">Ae27</strain>
    </source>
</reference>
<dbReference type="Pfam" id="PF02470">
    <property type="entry name" value="MlaD"/>
    <property type="match status" value="1"/>
</dbReference>
<keyword evidence="1" id="KW-0812">Transmembrane</keyword>
<keyword evidence="1" id="KW-1133">Transmembrane helix</keyword>
<dbReference type="PANTHER" id="PTHR33371">
    <property type="entry name" value="INTERMEMBRANE PHOSPHOLIPID TRANSPORT SYSTEM BINDING PROTEIN MLAD-RELATED"/>
    <property type="match status" value="1"/>
</dbReference>
<dbReference type="InterPro" id="IPR003399">
    <property type="entry name" value="Mce/MlaD"/>
</dbReference>
<keyword evidence="4" id="KW-1185">Reference proteome</keyword>
<evidence type="ECO:0000313" key="4">
    <source>
        <dbReference type="Proteomes" id="UP000570474"/>
    </source>
</evidence>
<evidence type="ECO:0000259" key="2">
    <source>
        <dbReference type="Pfam" id="PF02470"/>
    </source>
</evidence>
<accession>A0A847S3M7</accession>
<sequence length="321" mass="34723">MKAGKNRQLLIVSIFSVLAVAILATAILMLGEQHKSFERKFPAKTVMTDVNGLKVGDNVWFAGVKIGIIKSIDITDDGRVLVTMSIETKARKHIRRDSHTKLGTDGLIGNKIIMISGGSASAPLIADNGYLSSIAGAGDMMDVLDSASKSLVQITQNLKTVSQRILTGKGTLTALLNDSTMASNLQYTLQDARGAMAKVHAGSSKVMGDLSAFSSRLNRSGTLVNSLLDDTTSYENISESIAQLKATMDTLVLFSQNLKKASEALNNPQHVTGVLLNDKATAEHLRNTLNNLDSSSIKLKEDLEAVRHNFLFRGYFKKKRD</sequence>
<dbReference type="RefSeq" id="WP_168873653.1">
    <property type="nucleotide sequence ID" value="NZ_JABAIA010000003.1"/>
</dbReference>
<evidence type="ECO:0000313" key="3">
    <source>
        <dbReference type="EMBL" id="NLR67708.1"/>
    </source>
</evidence>
<dbReference type="Proteomes" id="UP000570474">
    <property type="component" value="Unassembled WGS sequence"/>
</dbReference>
<feature type="transmembrane region" description="Helical" evidence="1">
    <location>
        <begin position="9"/>
        <end position="31"/>
    </location>
</feature>
<gene>
    <name evidence="3" type="ORF">HGH92_25615</name>
</gene>
<feature type="domain" description="Mce/MlaD" evidence="2">
    <location>
        <begin position="45"/>
        <end position="117"/>
    </location>
</feature>
<dbReference type="EMBL" id="JABAIA010000003">
    <property type="protein sequence ID" value="NLR67708.1"/>
    <property type="molecule type" value="Genomic_DNA"/>
</dbReference>
<name>A0A847S3M7_9BACT</name>
<organism evidence="3 4">
    <name type="scientific">Chitinophaga varians</name>
    <dbReference type="NCBI Taxonomy" id="2202339"/>
    <lineage>
        <taxon>Bacteria</taxon>
        <taxon>Pseudomonadati</taxon>
        <taxon>Bacteroidota</taxon>
        <taxon>Chitinophagia</taxon>
        <taxon>Chitinophagales</taxon>
        <taxon>Chitinophagaceae</taxon>
        <taxon>Chitinophaga</taxon>
    </lineage>
</organism>
<proteinExistence type="predicted"/>
<evidence type="ECO:0000256" key="1">
    <source>
        <dbReference type="SAM" id="Phobius"/>
    </source>
</evidence>
<comment type="caution">
    <text evidence="3">The sequence shown here is derived from an EMBL/GenBank/DDBJ whole genome shotgun (WGS) entry which is preliminary data.</text>
</comment>
<dbReference type="PANTHER" id="PTHR33371:SF4">
    <property type="entry name" value="INTERMEMBRANE PHOSPHOLIPID TRANSPORT SYSTEM BINDING PROTEIN MLAD"/>
    <property type="match status" value="1"/>
</dbReference>
<dbReference type="InterPro" id="IPR052336">
    <property type="entry name" value="MlaD_Phospholipid_Transporter"/>
</dbReference>
<dbReference type="AlphaFoldDB" id="A0A847S3M7"/>
<keyword evidence="1" id="KW-0472">Membrane</keyword>